<comment type="subcellular location">
    <subcellularLocation>
        <location evidence="1 8">Cell outer membrane</location>
        <topology evidence="1 8">Multi-pass membrane protein</topology>
    </subcellularLocation>
</comment>
<evidence type="ECO:0000256" key="1">
    <source>
        <dbReference type="ARBA" id="ARBA00004571"/>
    </source>
</evidence>
<evidence type="ECO:0000313" key="14">
    <source>
        <dbReference type="Proteomes" id="UP000595448"/>
    </source>
</evidence>
<keyword evidence="14" id="KW-1185">Reference proteome</keyword>
<dbReference type="Proteomes" id="UP000595448">
    <property type="component" value="Chromosome"/>
</dbReference>
<feature type="domain" description="TonB-dependent receptor plug" evidence="11">
    <location>
        <begin position="72"/>
        <end position="157"/>
    </location>
</feature>
<dbReference type="Gene3D" id="2.40.170.20">
    <property type="entry name" value="TonB-dependent receptor, beta-barrel domain"/>
    <property type="match status" value="1"/>
</dbReference>
<feature type="region of interest" description="Disordered" evidence="9">
    <location>
        <begin position="22"/>
        <end position="45"/>
    </location>
</feature>
<keyword evidence="2 8" id="KW-0813">Transport</keyword>
<accession>A0ABX7BQI1</accession>
<reference evidence="13 14" key="1">
    <citation type="submission" date="2021-01" db="EMBL/GenBank/DDBJ databases">
        <title>Brevundimonas vitis sp. nov., an bacterium isolated from grape (Vitis vinifera).</title>
        <authorList>
            <person name="Jiang L."/>
            <person name="Lee J."/>
        </authorList>
    </citation>
    <scope>NUCLEOTIDE SEQUENCE [LARGE SCALE GENOMIC DNA]</scope>
    <source>
        <strain evidence="13 14">GRTSA-9</strain>
    </source>
</reference>
<evidence type="ECO:0000256" key="10">
    <source>
        <dbReference type="SAM" id="SignalP"/>
    </source>
</evidence>
<evidence type="ECO:0000256" key="2">
    <source>
        <dbReference type="ARBA" id="ARBA00022448"/>
    </source>
</evidence>
<evidence type="ECO:0000256" key="8">
    <source>
        <dbReference type="PROSITE-ProRule" id="PRU01360"/>
    </source>
</evidence>
<dbReference type="PANTHER" id="PTHR30069">
    <property type="entry name" value="TONB-DEPENDENT OUTER MEMBRANE RECEPTOR"/>
    <property type="match status" value="1"/>
</dbReference>
<dbReference type="InterPro" id="IPR036942">
    <property type="entry name" value="Beta-barrel_TonB_sf"/>
</dbReference>
<keyword evidence="13" id="KW-0675">Receptor</keyword>
<evidence type="ECO:0000256" key="4">
    <source>
        <dbReference type="ARBA" id="ARBA00022692"/>
    </source>
</evidence>
<gene>
    <name evidence="13" type="ORF">JIP62_07165</name>
</gene>
<sequence>MAYRSLLTTTALALMAASLTSVASAQDRPQTPPAQAADTAEDEEATDVEALVVTATPRDVVTSADRVSYSVANDLQRQSGSVADVLRNVPGVEVDLQGNVSLRGDSNVTILIDGRPSGMLRGEGRGDALQAMSAGQVERVEVITNPSAAFSPEGSGGIINLISKPTRAATSTATVRGSWNGDDQGNLSVSGSRAQGGLTLAGDLGVRRQASDILVETSRVRDGASPATTVIENSDFNGTNVFDMANARLSADYDLNPTDRVSGEINWREFSGESNGVGMFQRADGNGVVSDRYQRLSDNAFGSNGVSARTSWRRKFSGQQHELVADFEYDSTESNRDQDAIQTTSVGTIPNYVEQIRTTNGRDAYGFKVDYTRPMGERQTLKLGYEGDLTQDSFDFFGARGPDASALLPVPALTNRFEYDQTIHAAYVTYDRPFGELDVQAGLRVEQVDFTLNQITDAVVVERDYLRAYPTIHMGYQLTDTQRLRGSYSRRIARPSPQDLNPYTIYQDPQNLRRGNPDLEPEITDSFELSWQMRAGQSYYSLTGFYRDSEGGVTDVAQDLGNGVVLTTRENLGQSERIGVEFIANGKVGSQITYNASGSVYRNEIVTPGIGERSDTTGMARASINWQPTPNDFFQLNGFYIGEQVQAQGAREPFGLLNLGYRRKITEDFSLVLTGTNILDTAEQRIAIDTPTFRDETYVRFSEPTYFIGFTYLFGGSQGRRPEPAFDFGQPQGPG</sequence>
<keyword evidence="7 8" id="KW-0998">Cell outer membrane</keyword>
<evidence type="ECO:0000256" key="3">
    <source>
        <dbReference type="ARBA" id="ARBA00022452"/>
    </source>
</evidence>
<dbReference type="InterPro" id="IPR041700">
    <property type="entry name" value="OMP_b-brl_3"/>
</dbReference>
<feature type="chain" id="PRO_5047270310" evidence="10">
    <location>
        <begin position="26"/>
        <end position="735"/>
    </location>
</feature>
<feature type="compositionally biased region" description="Low complexity" evidence="9">
    <location>
        <begin position="22"/>
        <end position="38"/>
    </location>
</feature>
<evidence type="ECO:0000256" key="6">
    <source>
        <dbReference type="ARBA" id="ARBA00023136"/>
    </source>
</evidence>
<dbReference type="Pfam" id="PF14905">
    <property type="entry name" value="OMP_b-brl_3"/>
    <property type="match status" value="1"/>
</dbReference>
<dbReference type="Gene3D" id="2.170.130.10">
    <property type="entry name" value="TonB-dependent receptor, plug domain"/>
    <property type="match status" value="1"/>
</dbReference>
<dbReference type="InterPro" id="IPR012910">
    <property type="entry name" value="Plug_dom"/>
</dbReference>
<evidence type="ECO:0000313" key="13">
    <source>
        <dbReference type="EMBL" id="QQQ19857.1"/>
    </source>
</evidence>
<name>A0ABX7BQI1_9CAUL</name>
<feature type="domain" description="Outer membrane protein beta-barrel" evidence="12">
    <location>
        <begin position="314"/>
        <end position="712"/>
    </location>
</feature>
<keyword evidence="5 10" id="KW-0732">Signal</keyword>
<dbReference type="PANTHER" id="PTHR30069:SF29">
    <property type="entry name" value="HEMOGLOBIN AND HEMOGLOBIN-HAPTOGLOBIN-BINDING PROTEIN 1-RELATED"/>
    <property type="match status" value="1"/>
</dbReference>
<evidence type="ECO:0000259" key="12">
    <source>
        <dbReference type="Pfam" id="PF14905"/>
    </source>
</evidence>
<comment type="similarity">
    <text evidence="8">Belongs to the TonB-dependent receptor family.</text>
</comment>
<proteinExistence type="inferred from homology"/>
<keyword evidence="6 8" id="KW-0472">Membrane</keyword>
<dbReference type="InterPro" id="IPR039426">
    <property type="entry name" value="TonB-dep_rcpt-like"/>
</dbReference>
<dbReference type="InterPro" id="IPR037066">
    <property type="entry name" value="Plug_dom_sf"/>
</dbReference>
<evidence type="ECO:0000256" key="7">
    <source>
        <dbReference type="ARBA" id="ARBA00023237"/>
    </source>
</evidence>
<protein>
    <submittedName>
        <fullName evidence="13">TonB-dependent receptor</fullName>
    </submittedName>
</protein>
<dbReference type="PROSITE" id="PS52016">
    <property type="entry name" value="TONB_DEPENDENT_REC_3"/>
    <property type="match status" value="1"/>
</dbReference>
<dbReference type="RefSeq" id="WP_201104306.1">
    <property type="nucleotide sequence ID" value="NZ_CP067977.1"/>
</dbReference>
<feature type="signal peptide" evidence="10">
    <location>
        <begin position="1"/>
        <end position="25"/>
    </location>
</feature>
<organism evidence="13 14">
    <name type="scientific">Brevundimonas vitisensis</name>
    <dbReference type="NCBI Taxonomy" id="2800818"/>
    <lineage>
        <taxon>Bacteria</taxon>
        <taxon>Pseudomonadati</taxon>
        <taxon>Pseudomonadota</taxon>
        <taxon>Alphaproteobacteria</taxon>
        <taxon>Caulobacterales</taxon>
        <taxon>Caulobacteraceae</taxon>
        <taxon>Brevundimonas</taxon>
    </lineage>
</organism>
<evidence type="ECO:0000259" key="11">
    <source>
        <dbReference type="Pfam" id="PF07715"/>
    </source>
</evidence>
<evidence type="ECO:0000256" key="9">
    <source>
        <dbReference type="SAM" id="MobiDB-lite"/>
    </source>
</evidence>
<keyword evidence="4 8" id="KW-0812">Transmembrane</keyword>
<keyword evidence="3 8" id="KW-1134">Transmembrane beta strand</keyword>
<dbReference type="EMBL" id="CP067977">
    <property type="protein sequence ID" value="QQQ19857.1"/>
    <property type="molecule type" value="Genomic_DNA"/>
</dbReference>
<dbReference type="Pfam" id="PF07715">
    <property type="entry name" value="Plug"/>
    <property type="match status" value="1"/>
</dbReference>
<evidence type="ECO:0000256" key="5">
    <source>
        <dbReference type="ARBA" id="ARBA00022729"/>
    </source>
</evidence>
<dbReference type="SUPFAM" id="SSF56935">
    <property type="entry name" value="Porins"/>
    <property type="match status" value="1"/>
</dbReference>